<comment type="caution">
    <text evidence="1">The sequence shown here is derived from an EMBL/GenBank/DDBJ whole genome shotgun (WGS) entry which is preliminary data.</text>
</comment>
<feature type="non-terminal residue" evidence="1">
    <location>
        <position position="64"/>
    </location>
</feature>
<dbReference type="Proteomes" id="UP000886501">
    <property type="component" value="Unassembled WGS sequence"/>
</dbReference>
<reference evidence="1" key="2">
    <citation type="journal article" date="2020" name="Nat. Commun.">
        <title>Large-scale genome sequencing of mycorrhizal fungi provides insights into the early evolution of symbiotic traits.</title>
        <authorList>
            <person name="Miyauchi S."/>
            <person name="Kiss E."/>
            <person name="Kuo A."/>
            <person name="Drula E."/>
            <person name="Kohler A."/>
            <person name="Sanchez-Garcia M."/>
            <person name="Morin E."/>
            <person name="Andreopoulos B."/>
            <person name="Barry K.W."/>
            <person name="Bonito G."/>
            <person name="Buee M."/>
            <person name="Carver A."/>
            <person name="Chen C."/>
            <person name="Cichocki N."/>
            <person name="Clum A."/>
            <person name="Culley D."/>
            <person name="Crous P.W."/>
            <person name="Fauchery L."/>
            <person name="Girlanda M."/>
            <person name="Hayes R.D."/>
            <person name="Keri Z."/>
            <person name="LaButti K."/>
            <person name="Lipzen A."/>
            <person name="Lombard V."/>
            <person name="Magnuson J."/>
            <person name="Maillard F."/>
            <person name="Murat C."/>
            <person name="Nolan M."/>
            <person name="Ohm R.A."/>
            <person name="Pangilinan J."/>
            <person name="Pereira M.F."/>
            <person name="Perotto S."/>
            <person name="Peter M."/>
            <person name="Pfister S."/>
            <person name="Riley R."/>
            <person name="Sitrit Y."/>
            <person name="Stielow J.B."/>
            <person name="Szollosi G."/>
            <person name="Zifcakova L."/>
            <person name="Stursova M."/>
            <person name="Spatafora J.W."/>
            <person name="Tedersoo L."/>
            <person name="Vaario L.M."/>
            <person name="Yamada A."/>
            <person name="Yan M."/>
            <person name="Wang P."/>
            <person name="Xu J."/>
            <person name="Bruns T."/>
            <person name="Baldrian P."/>
            <person name="Vilgalys R."/>
            <person name="Dunand C."/>
            <person name="Henrissat B."/>
            <person name="Grigoriev I.V."/>
            <person name="Hibbett D."/>
            <person name="Nagy L.G."/>
            <person name="Martin F.M."/>
        </authorList>
    </citation>
    <scope>NUCLEOTIDE SEQUENCE</scope>
    <source>
        <strain evidence="1">P2</strain>
    </source>
</reference>
<proteinExistence type="predicted"/>
<gene>
    <name evidence="1" type="ORF">BDM02DRAFT_3121894</name>
</gene>
<dbReference type="EMBL" id="MU118138">
    <property type="protein sequence ID" value="KAF9644457.1"/>
    <property type="molecule type" value="Genomic_DNA"/>
</dbReference>
<keyword evidence="2" id="KW-1185">Reference proteome</keyword>
<sequence>MTTTIYNVAYPNPSLHRLDRLYRCRVGSETDRTDLLSQLYKAYPSYTEDLKEAVLWKVGLRLPI</sequence>
<protein>
    <submittedName>
        <fullName evidence="1">Uncharacterized protein</fullName>
    </submittedName>
</protein>
<evidence type="ECO:0000313" key="2">
    <source>
        <dbReference type="Proteomes" id="UP000886501"/>
    </source>
</evidence>
<name>A0ACB6Z4G2_THEGA</name>
<organism evidence="1 2">
    <name type="scientific">Thelephora ganbajun</name>
    <name type="common">Ganba fungus</name>
    <dbReference type="NCBI Taxonomy" id="370292"/>
    <lineage>
        <taxon>Eukaryota</taxon>
        <taxon>Fungi</taxon>
        <taxon>Dikarya</taxon>
        <taxon>Basidiomycota</taxon>
        <taxon>Agaricomycotina</taxon>
        <taxon>Agaricomycetes</taxon>
        <taxon>Thelephorales</taxon>
        <taxon>Thelephoraceae</taxon>
        <taxon>Thelephora</taxon>
    </lineage>
</organism>
<accession>A0ACB6Z4G2</accession>
<evidence type="ECO:0000313" key="1">
    <source>
        <dbReference type="EMBL" id="KAF9644457.1"/>
    </source>
</evidence>
<reference evidence="1" key="1">
    <citation type="submission" date="2019-10" db="EMBL/GenBank/DDBJ databases">
        <authorList>
            <consortium name="DOE Joint Genome Institute"/>
            <person name="Kuo A."/>
            <person name="Miyauchi S."/>
            <person name="Kiss E."/>
            <person name="Drula E."/>
            <person name="Kohler A."/>
            <person name="Sanchez-Garcia M."/>
            <person name="Andreopoulos B."/>
            <person name="Barry K.W."/>
            <person name="Bonito G."/>
            <person name="Buee M."/>
            <person name="Carver A."/>
            <person name="Chen C."/>
            <person name="Cichocki N."/>
            <person name="Clum A."/>
            <person name="Culley D."/>
            <person name="Crous P.W."/>
            <person name="Fauchery L."/>
            <person name="Girlanda M."/>
            <person name="Hayes R."/>
            <person name="Keri Z."/>
            <person name="Labutti K."/>
            <person name="Lipzen A."/>
            <person name="Lombard V."/>
            <person name="Magnuson J."/>
            <person name="Maillard F."/>
            <person name="Morin E."/>
            <person name="Murat C."/>
            <person name="Nolan M."/>
            <person name="Ohm R."/>
            <person name="Pangilinan J."/>
            <person name="Pereira M."/>
            <person name="Perotto S."/>
            <person name="Peter M."/>
            <person name="Riley R."/>
            <person name="Sitrit Y."/>
            <person name="Stielow B."/>
            <person name="Szollosi G."/>
            <person name="Zifcakova L."/>
            <person name="Stursova M."/>
            <person name="Spatafora J.W."/>
            <person name="Tedersoo L."/>
            <person name="Vaario L.-M."/>
            <person name="Yamada A."/>
            <person name="Yan M."/>
            <person name="Wang P."/>
            <person name="Xu J."/>
            <person name="Bruns T."/>
            <person name="Baldrian P."/>
            <person name="Vilgalys R."/>
            <person name="Henrissat B."/>
            <person name="Grigoriev I.V."/>
            <person name="Hibbett D."/>
            <person name="Nagy L.G."/>
            <person name="Martin F.M."/>
        </authorList>
    </citation>
    <scope>NUCLEOTIDE SEQUENCE</scope>
    <source>
        <strain evidence="1">P2</strain>
    </source>
</reference>